<dbReference type="Proteomes" id="UP000789366">
    <property type="component" value="Unassembled WGS sequence"/>
</dbReference>
<evidence type="ECO:0000313" key="2">
    <source>
        <dbReference type="Proteomes" id="UP000789366"/>
    </source>
</evidence>
<evidence type="ECO:0000313" key="1">
    <source>
        <dbReference type="EMBL" id="CAG8606816.1"/>
    </source>
</evidence>
<comment type="caution">
    <text evidence="1">The sequence shown here is derived from an EMBL/GenBank/DDBJ whole genome shotgun (WGS) entry which is preliminary data.</text>
</comment>
<dbReference type="EMBL" id="CAJVPW010009578">
    <property type="protein sequence ID" value="CAG8606816.1"/>
    <property type="molecule type" value="Genomic_DNA"/>
</dbReference>
<protein>
    <submittedName>
        <fullName evidence="1">16322_t:CDS:1</fullName>
    </submittedName>
</protein>
<reference evidence="1" key="1">
    <citation type="submission" date="2021-06" db="EMBL/GenBank/DDBJ databases">
        <authorList>
            <person name="Kallberg Y."/>
            <person name="Tangrot J."/>
            <person name="Rosling A."/>
        </authorList>
    </citation>
    <scope>NUCLEOTIDE SEQUENCE</scope>
    <source>
        <strain evidence="1">28 12/20/2015</strain>
    </source>
</reference>
<keyword evidence="2" id="KW-1185">Reference proteome</keyword>
<feature type="non-terminal residue" evidence="1">
    <location>
        <position position="99"/>
    </location>
</feature>
<gene>
    <name evidence="1" type="ORF">SPELUC_LOCUS7343</name>
</gene>
<sequence>MPPESVPKKTRNHISDKQKKEICEFTKKNLSYKQNEIADEFTKHYPKLKIDCTTISKILKKTNEYQQLKDDDELSGNTFRHCSVKYPMLELAINMWIEQ</sequence>
<accession>A0ACA9MQ20</accession>
<name>A0ACA9MQ20_9GLOM</name>
<proteinExistence type="predicted"/>
<organism evidence="1 2">
    <name type="scientific">Cetraspora pellucida</name>
    <dbReference type="NCBI Taxonomy" id="1433469"/>
    <lineage>
        <taxon>Eukaryota</taxon>
        <taxon>Fungi</taxon>
        <taxon>Fungi incertae sedis</taxon>
        <taxon>Mucoromycota</taxon>
        <taxon>Glomeromycotina</taxon>
        <taxon>Glomeromycetes</taxon>
        <taxon>Diversisporales</taxon>
        <taxon>Gigasporaceae</taxon>
        <taxon>Cetraspora</taxon>
    </lineage>
</organism>